<keyword evidence="2" id="KW-1185">Reference proteome</keyword>
<dbReference type="WBParaSite" id="jg9928">
    <property type="protein sequence ID" value="jg9928"/>
    <property type="gene ID" value="jg9928"/>
</dbReference>
<dbReference type="AlphaFoldDB" id="A0A915EWC7"/>
<dbReference type="Proteomes" id="UP000887574">
    <property type="component" value="Unplaced"/>
</dbReference>
<evidence type="ECO:0000313" key="2">
    <source>
        <dbReference type="Proteomes" id="UP000887574"/>
    </source>
</evidence>
<organism evidence="2 3">
    <name type="scientific">Ditylenchus dipsaci</name>
    <dbReference type="NCBI Taxonomy" id="166011"/>
    <lineage>
        <taxon>Eukaryota</taxon>
        <taxon>Metazoa</taxon>
        <taxon>Ecdysozoa</taxon>
        <taxon>Nematoda</taxon>
        <taxon>Chromadorea</taxon>
        <taxon>Rhabditida</taxon>
        <taxon>Tylenchina</taxon>
        <taxon>Tylenchomorpha</taxon>
        <taxon>Sphaerularioidea</taxon>
        <taxon>Anguinidae</taxon>
        <taxon>Anguininae</taxon>
        <taxon>Ditylenchus</taxon>
    </lineage>
</organism>
<keyword evidence="1" id="KW-0732">Signal</keyword>
<evidence type="ECO:0000313" key="3">
    <source>
        <dbReference type="WBParaSite" id="jg9928"/>
    </source>
</evidence>
<proteinExistence type="predicted"/>
<sequence length="110" mass="12222">MKPLSSLAAILNCLVNLRLQVIQTCRISRVDFAVDEAPEKRSMALGRETVAIAEHGVMRRAPSSPSHEDQVSETWTTLNSVKKVDFLRPSPYDAAVTMAFKNRLALCFGF</sequence>
<protein>
    <submittedName>
        <fullName evidence="3">Uncharacterized protein</fullName>
    </submittedName>
</protein>
<reference evidence="3" key="1">
    <citation type="submission" date="2022-11" db="UniProtKB">
        <authorList>
            <consortium name="WormBaseParasite"/>
        </authorList>
    </citation>
    <scope>IDENTIFICATION</scope>
</reference>
<feature type="signal peptide" evidence="1">
    <location>
        <begin position="1"/>
        <end position="24"/>
    </location>
</feature>
<feature type="chain" id="PRO_5037873576" evidence="1">
    <location>
        <begin position="25"/>
        <end position="110"/>
    </location>
</feature>
<name>A0A915EWC7_9BILA</name>
<evidence type="ECO:0000256" key="1">
    <source>
        <dbReference type="SAM" id="SignalP"/>
    </source>
</evidence>
<accession>A0A915EWC7</accession>